<dbReference type="AlphaFoldDB" id="A0A918WEU6"/>
<dbReference type="InterPro" id="IPR009057">
    <property type="entry name" value="Homeodomain-like_sf"/>
</dbReference>
<dbReference type="PROSITE" id="PS00041">
    <property type="entry name" value="HTH_ARAC_FAMILY_1"/>
    <property type="match status" value="1"/>
</dbReference>
<dbReference type="SUPFAM" id="SSF46689">
    <property type="entry name" value="Homeodomain-like"/>
    <property type="match status" value="1"/>
</dbReference>
<dbReference type="Pfam" id="PF14525">
    <property type="entry name" value="AraC_binding_2"/>
    <property type="match status" value="1"/>
</dbReference>
<proteinExistence type="predicted"/>
<evidence type="ECO:0000259" key="4">
    <source>
        <dbReference type="PROSITE" id="PS01124"/>
    </source>
</evidence>
<dbReference type="Proteomes" id="UP000646244">
    <property type="component" value="Unassembled WGS sequence"/>
</dbReference>
<evidence type="ECO:0000256" key="2">
    <source>
        <dbReference type="ARBA" id="ARBA00023125"/>
    </source>
</evidence>
<dbReference type="Gene3D" id="1.10.10.60">
    <property type="entry name" value="Homeodomain-like"/>
    <property type="match status" value="1"/>
</dbReference>
<keyword evidence="1" id="KW-0805">Transcription regulation</keyword>
<feature type="domain" description="HTH araC/xylS-type" evidence="4">
    <location>
        <begin position="221"/>
        <end position="322"/>
    </location>
</feature>
<evidence type="ECO:0000313" key="5">
    <source>
        <dbReference type="EMBL" id="GHC41327.1"/>
    </source>
</evidence>
<evidence type="ECO:0000256" key="3">
    <source>
        <dbReference type="ARBA" id="ARBA00023163"/>
    </source>
</evidence>
<evidence type="ECO:0000313" key="6">
    <source>
        <dbReference type="Proteomes" id="UP000646244"/>
    </source>
</evidence>
<dbReference type="EMBL" id="BMVB01000004">
    <property type="protein sequence ID" value="GHC41327.1"/>
    <property type="molecule type" value="Genomic_DNA"/>
</dbReference>
<evidence type="ECO:0000256" key="1">
    <source>
        <dbReference type="ARBA" id="ARBA00023015"/>
    </source>
</evidence>
<sequence>MLLDTEFRTDGLSPEERFDCWREHLSRSYAPADIISDHRADFPAVQRMLALGPVRLWTTEHPSMTLHRTPKLIRRSDPELYHLSLPLRGTMRVVRPGHEAFFGAYDIALRDTSRPYRMEIASDRPHGQVLGTGLLVPKKLLPLPEEGINRLSRRRIPGQEGMGALFSQLITRLALDPGSFRPDDGPRLGTVVVDMLCAVLASALEAEDSLSPEARRRTLVLRIQQFIQQHLHDPQLSPPVIAAAHHISTSYLHRLFQEEGTTVGARIRHERLEHIRRDLANPSLRSSPLHAIANRWGFPRAADFSRAFRAAYGMPPKDYRHQTLNGD</sequence>
<reference evidence="5" key="2">
    <citation type="submission" date="2020-09" db="EMBL/GenBank/DDBJ databases">
        <authorList>
            <person name="Sun Q."/>
            <person name="Ohkuma M."/>
        </authorList>
    </citation>
    <scope>NUCLEOTIDE SEQUENCE</scope>
    <source>
        <strain evidence="5">JCM 4633</strain>
    </source>
</reference>
<dbReference type="Pfam" id="PF12833">
    <property type="entry name" value="HTH_18"/>
    <property type="match status" value="1"/>
</dbReference>
<dbReference type="SMART" id="SM00342">
    <property type="entry name" value="HTH_ARAC"/>
    <property type="match status" value="1"/>
</dbReference>
<protein>
    <submittedName>
        <fullName evidence="5">AraC family transcriptional regulator</fullName>
    </submittedName>
</protein>
<gene>
    <name evidence="5" type="ORF">GCM10010507_14520</name>
</gene>
<name>A0A918WEU6_STRCJ</name>
<dbReference type="InterPro" id="IPR018062">
    <property type="entry name" value="HTH_AraC-typ_CS"/>
</dbReference>
<dbReference type="InterPro" id="IPR050204">
    <property type="entry name" value="AraC_XylS_family_regulators"/>
</dbReference>
<dbReference type="InterPro" id="IPR018060">
    <property type="entry name" value="HTH_AraC"/>
</dbReference>
<keyword evidence="3" id="KW-0804">Transcription</keyword>
<accession>A0A918WEU6</accession>
<dbReference type="PANTHER" id="PTHR46796">
    <property type="entry name" value="HTH-TYPE TRANSCRIPTIONAL ACTIVATOR RHAS-RELATED"/>
    <property type="match status" value="1"/>
</dbReference>
<dbReference type="RefSeq" id="WP_190108826.1">
    <property type="nucleotide sequence ID" value="NZ_BMVB01000004.1"/>
</dbReference>
<dbReference type="GO" id="GO:0043565">
    <property type="term" value="F:sequence-specific DNA binding"/>
    <property type="evidence" value="ECO:0007669"/>
    <property type="project" value="InterPro"/>
</dbReference>
<dbReference type="InterPro" id="IPR035418">
    <property type="entry name" value="AraC-bd_2"/>
</dbReference>
<comment type="caution">
    <text evidence="5">The sequence shown here is derived from an EMBL/GenBank/DDBJ whole genome shotgun (WGS) entry which is preliminary data.</text>
</comment>
<keyword evidence="2" id="KW-0238">DNA-binding</keyword>
<organism evidence="5 6">
    <name type="scientific">Streptomyces cinnamoneus</name>
    <name type="common">Streptoverticillium cinnamoneum</name>
    <dbReference type="NCBI Taxonomy" id="53446"/>
    <lineage>
        <taxon>Bacteria</taxon>
        <taxon>Bacillati</taxon>
        <taxon>Actinomycetota</taxon>
        <taxon>Actinomycetes</taxon>
        <taxon>Kitasatosporales</taxon>
        <taxon>Streptomycetaceae</taxon>
        <taxon>Streptomyces</taxon>
        <taxon>Streptomyces cinnamoneus group</taxon>
    </lineage>
</organism>
<reference evidence="5" key="1">
    <citation type="journal article" date="2014" name="Int. J. Syst. Evol. Microbiol.">
        <title>Complete genome sequence of Corynebacterium casei LMG S-19264T (=DSM 44701T), isolated from a smear-ripened cheese.</title>
        <authorList>
            <consortium name="US DOE Joint Genome Institute (JGI-PGF)"/>
            <person name="Walter F."/>
            <person name="Albersmeier A."/>
            <person name="Kalinowski J."/>
            <person name="Ruckert C."/>
        </authorList>
    </citation>
    <scope>NUCLEOTIDE SEQUENCE</scope>
    <source>
        <strain evidence="5">JCM 4633</strain>
    </source>
</reference>
<dbReference type="GO" id="GO:0003700">
    <property type="term" value="F:DNA-binding transcription factor activity"/>
    <property type="evidence" value="ECO:0007669"/>
    <property type="project" value="InterPro"/>
</dbReference>
<dbReference type="PROSITE" id="PS01124">
    <property type="entry name" value="HTH_ARAC_FAMILY_2"/>
    <property type="match status" value="1"/>
</dbReference>
<dbReference type="PANTHER" id="PTHR46796:SF6">
    <property type="entry name" value="ARAC SUBFAMILY"/>
    <property type="match status" value="1"/>
</dbReference>